<proteinExistence type="inferred from homology"/>
<dbReference type="AlphaFoldDB" id="A0A315XU66"/>
<evidence type="ECO:0000256" key="5">
    <source>
        <dbReference type="ARBA" id="ARBA00023172"/>
    </source>
</evidence>
<dbReference type="PROSITE" id="PS51898">
    <property type="entry name" value="TYR_RECOMBINASE"/>
    <property type="match status" value="1"/>
</dbReference>
<keyword evidence="5" id="KW-0233">DNA recombination</keyword>
<dbReference type="Gene3D" id="1.10.150.130">
    <property type="match status" value="1"/>
</dbReference>
<evidence type="ECO:0000313" key="10">
    <source>
        <dbReference type="Proteomes" id="UP000245720"/>
    </source>
</evidence>
<dbReference type="OrthoDB" id="111144at2"/>
<sequence>MAKRGSNIYKRKDGRFEGRVHVGYKADGSKKYKSVYGKTLSDVKDKMAQLYSVRSEKITSTIKLTVREAAEEWLNAARLRVKESSYANYENILNKHILPVLGGEHISALTASRINEFIHFKLNNGRLNGKGGLSAKSVRDIFTVYRSIERYAYREYGIRESNFTMPKTEPHYTDVLTPVERRGLENYLINNMSLTNLAVLLCLFTGLRIGELCGLKWENIDFTACTLSVKRTVQRITKNGKSQVIIGTPKSRTSVRVVPIPEFLMTFLKEYKSFEGFYIITNSASPTEPRTMQNRFKSILKVCGLRNVNFHILRHTYASVCIEKGFDPKALSELLGHADAAITLNRYVHSSLEIKKNYVSRLCLSS</sequence>
<evidence type="ECO:0000256" key="1">
    <source>
        <dbReference type="ARBA" id="ARBA00003283"/>
    </source>
</evidence>
<dbReference type="PROSITE" id="PS51900">
    <property type="entry name" value="CB"/>
    <property type="match status" value="1"/>
</dbReference>
<organism evidence="9 10">
    <name type="scientific">Ruminococcus flavefaciens</name>
    <dbReference type="NCBI Taxonomy" id="1265"/>
    <lineage>
        <taxon>Bacteria</taxon>
        <taxon>Bacillati</taxon>
        <taxon>Bacillota</taxon>
        <taxon>Clostridia</taxon>
        <taxon>Eubacteriales</taxon>
        <taxon>Oscillospiraceae</taxon>
        <taxon>Ruminococcus</taxon>
    </lineage>
</organism>
<feature type="domain" description="Tyr recombinase" evidence="7">
    <location>
        <begin position="171"/>
        <end position="360"/>
    </location>
</feature>
<keyword evidence="3" id="KW-0229">DNA integration</keyword>
<dbReference type="InterPro" id="IPR002104">
    <property type="entry name" value="Integrase_catalytic"/>
</dbReference>
<gene>
    <name evidence="9" type="ORF">IE37_03305</name>
</gene>
<dbReference type="Proteomes" id="UP000245720">
    <property type="component" value="Unassembled WGS sequence"/>
</dbReference>
<dbReference type="Gene3D" id="1.10.443.10">
    <property type="entry name" value="Intergrase catalytic core"/>
    <property type="match status" value="1"/>
</dbReference>
<dbReference type="GO" id="GO:0015074">
    <property type="term" value="P:DNA integration"/>
    <property type="evidence" value="ECO:0007669"/>
    <property type="project" value="UniProtKB-KW"/>
</dbReference>
<evidence type="ECO:0000259" key="7">
    <source>
        <dbReference type="PROSITE" id="PS51898"/>
    </source>
</evidence>
<feature type="domain" description="Core-binding (CB)" evidence="8">
    <location>
        <begin position="64"/>
        <end position="153"/>
    </location>
</feature>
<dbReference type="InterPro" id="IPR010998">
    <property type="entry name" value="Integrase_recombinase_N"/>
</dbReference>
<dbReference type="InterPro" id="IPR004107">
    <property type="entry name" value="Integrase_SAM-like_N"/>
</dbReference>
<dbReference type="InterPro" id="IPR011010">
    <property type="entry name" value="DNA_brk_join_enz"/>
</dbReference>
<protein>
    <submittedName>
        <fullName evidence="9">Site-specific recombinase XerD</fullName>
    </submittedName>
</protein>
<name>A0A315XU66_RUMFL</name>
<keyword evidence="4 6" id="KW-0238">DNA-binding</keyword>
<dbReference type="InterPro" id="IPR013762">
    <property type="entry name" value="Integrase-like_cat_sf"/>
</dbReference>
<evidence type="ECO:0000256" key="3">
    <source>
        <dbReference type="ARBA" id="ARBA00022908"/>
    </source>
</evidence>
<comment type="similarity">
    <text evidence="2">Belongs to the 'phage' integrase family.</text>
</comment>
<dbReference type="RefSeq" id="WP_109727967.1">
    <property type="nucleotide sequence ID" value="NZ_QGDI01000018.1"/>
</dbReference>
<dbReference type="GO" id="GO:0003677">
    <property type="term" value="F:DNA binding"/>
    <property type="evidence" value="ECO:0007669"/>
    <property type="project" value="UniProtKB-UniRule"/>
</dbReference>
<reference evidence="9 10" key="1">
    <citation type="submission" date="2018-05" db="EMBL/GenBank/DDBJ databases">
        <title>The Hungate 1000. A catalogue of reference genomes from the rumen microbiome.</title>
        <authorList>
            <person name="Kelly W."/>
        </authorList>
    </citation>
    <scope>NUCLEOTIDE SEQUENCE [LARGE SCALE GENOMIC DNA]</scope>
    <source>
        <strain evidence="9 10">SAb67</strain>
    </source>
</reference>
<dbReference type="PANTHER" id="PTHR30349">
    <property type="entry name" value="PHAGE INTEGRASE-RELATED"/>
    <property type="match status" value="1"/>
</dbReference>
<comment type="caution">
    <text evidence="9">The sequence shown here is derived from an EMBL/GenBank/DDBJ whole genome shotgun (WGS) entry which is preliminary data.</text>
</comment>
<comment type="function">
    <text evidence="1">Site-specific tyrosine recombinase, which acts by catalyzing the cutting and rejoining of the recombining DNA molecules.</text>
</comment>
<dbReference type="Pfam" id="PF00589">
    <property type="entry name" value="Phage_integrase"/>
    <property type="match status" value="1"/>
</dbReference>
<dbReference type="InterPro" id="IPR050090">
    <property type="entry name" value="Tyrosine_recombinase_XerCD"/>
</dbReference>
<dbReference type="InterPro" id="IPR044068">
    <property type="entry name" value="CB"/>
</dbReference>
<dbReference type="PANTHER" id="PTHR30349:SF64">
    <property type="entry name" value="PROPHAGE INTEGRASE INTD-RELATED"/>
    <property type="match status" value="1"/>
</dbReference>
<dbReference type="EMBL" id="QGDI01000018">
    <property type="protein sequence ID" value="PWJ09871.1"/>
    <property type="molecule type" value="Genomic_DNA"/>
</dbReference>
<accession>A0A315XU66</accession>
<evidence type="ECO:0000259" key="8">
    <source>
        <dbReference type="PROSITE" id="PS51900"/>
    </source>
</evidence>
<dbReference type="Pfam" id="PF14659">
    <property type="entry name" value="Phage_int_SAM_3"/>
    <property type="match status" value="1"/>
</dbReference>
<evidence type="ECO:0000313" key="9">
    <source>
        <dbReference type="EMBL" id="PWJ09871.1"/>
    </source>
</evidence>
<evidence type="ECO:0000256" key="4">
    <source>
        <dbReference type="ARBA" id="ARBA00023125"/>
    </source>
</evidence>
<evidence type="ECO:0000256" key="6">
    <source>
        <dbReference type="PROSITE-ProRule" id="PRU01248"/>
    </source>
</evidence>
<dbReference type="CDD" id="cd01189">
    <property type="entry name" value="INT_ICEBs1_C_like"/>
    <property type="match status" value="1"/>
</dbReference>
<dbReference type="SUPFAM" id="SSF56349">
    <property type="entry name" value="DNA breaking-rejoining enzymes"/>
    <property type="match status" value="1"/>
</dbReference>
<evidence type="ECO:0000256" key="2">
    <source>
        <dbReference type="ARBA" id="ARBA00008857"/>
    </source>
</evidence>
<dbReference type="GO" id="GO:0006310">
    <property type="term" value="P:DNA recombination"/>
    <property type="evidence" value="ECO:0007669"/>
    <property type="project" value="UniProtKB-KW"/>
</dbReference>